<dbReference type="Proteomes" id="UP000012043">
    <property type="component" value="Unassembled WGS sequence"/>
</dbReference>
<gene>
    <name evidence="2" type="ORF">AEST_17100</name>
</gene>
<dbReference type="RefSeq" id="WP_008608435.1">
    <property type="nucleotide sequence ID" value="NZ_ALAB01000024.1"/>
</dbReference>
<sequence>MSDLSLFLSLILVHLLADFFLQPTSWVVARSDRHWRCAALYYHGLVHFGLNLFVLVSWHFLSWPSMSLWSVIAFALILAISHILIDLVKSYYSGLGYFIADQLLHVLIVVIVWLCLTDIGFGVILQYVKSLLDAQNLLILLAYLLLMKPASLLISLVLAKLVTPKSTSKQGSPAGGHLIGIAERLLILTLILVEQYSAIGLVVAAKSVLRFNDLRDSHDRALTEYILLGSLLSFSITLLVAIALLNAR</sequence>
<evidence type="ECO:0008006" key="4">
    <source>
        <dbReference type="Google" id="ProtNLM"/>
    </source>
</evidence>
<feature type="transmembrane region" description="Helical" evidence="1">
    <location>
        <begin position="106"/>
        <end position="128"/>
    </location>
</feature>
<organism evidence="2 3">
    <name type="scientific">Alishewanella aestuarii B11</name>
    <dbReference type="NCBI Taxonomy" id="1197174"/>
    <lineage>
        <taxon>Bacteria</taxon>
        <taxon>Pseudomonadati</taxon>
        <taxon>Pseudomonadota</taxon>
        <taxon>Gammaproteobacteria</taxon>
        <taxon>Alteromonadales</taxon>
        <taxon>Alteromonadaceae</taxon>
        <taxon>Alishewanella</taxon>
    </lineage>
</organism>
<evidence type="ECO:0000313" key="2">
    <source>
        <dbReference type="EMBL" id="EJI85371.1"/>
    </source>
</evidence>
<dbReference type="PATRIC" id="fig|1197174.4.peg.1672"/>
<feature type="transmembrane region" description="Helical" evidence="1">
    <location>
        <begin position="6"/>
        <end position="28"/>
    </location>
</feature>
<keyword evidence="3" id="KW-1185">Reference proteome</keyword>
<feature type="transmembrane region" description="Helical" evidence="1">
    <location>
        <begin position="140"/>
        <end position="163"/>
    </location>
</feature>
<feature type="transmembrane region" description="Helical" evidence="1">
    <location>
        <begin position="40"/>
        <end position="61"/>
    </location>
</feature>
<keyword evidence="1" id="KW-0812">Transmembrane</keyword>
<accession>J1QIL9</accession>
<reference evidence="2 3" key="1">
    <citation type="journal article" date="2012" name="J. Bacteriol.">
        <title>Genome Sequence of Pectin-Degrading Alishewanella aestuarii Strain B11T, Isolated from Tidal Flat Sediment.</title>
        <authorList>
            <person name="Jung J."/>
            <person name="Choi S."/>
            <person name="Chun J."/>
            <person name="Park W."/>
        </authorList>
    </citation>
    <scope>NUCLEOTIDE SEQUENCE [LARGE SCALE GENOMIC DNA]</scope>
    <source>
        <strain evidence="2 3">B11</strain>
    </source>
</reference>
<protein>
    <recommendedName>
        <fullName evidence="4">DUF3307 domain-containing protein</fullName>
    </recommendedName>
</protein>
<comment type="caution">
    <text evidence="2">The sequence shown here is derived from an EMBL/GenBank/DDBJ whole genome shotgun (WGS) entry which is preliminary data.</text>
</comment>
<name>J1QIL9_9ALTE</name>
<feature type="transmembrane region" description="Helical" evidence="1">
    <location>
        <begin position="225"/>
        <end position="245"/>
    </location>
</feature>
<dbReference type="Pfam" id="PF11750">
    <property type="entry name" value="DUF3307"/>
    <property type="match status" value="1"/>
</dbReference>
<keyword evidence="1" id="KW-0472">Membrane</keyword>
<feature type="transmembrane region" description="Helical" evidence="1">
    <location>
        <begin position="67"/>
        <end position="85"/>
    </location>
</feature>
<evidence type="ECO:0000256" key="1">
    <source>
        <dbReference type="SAM" id="Phobius"/>
    </source>
</evidence>
<keyword evidence="1" id="KW-1133">Transmembrane helix</keyword>
<proteinExistence type="predicted"/>
<dbReference type="EMBL" id="ALAB01000024">
    <property type="protein sequence ID" value="EJI85371.1"/>
    <property type="molecule type" value="Genomic_DNA"/>
</dbReference>
<evidence type="ECO:0000313" key="3">
    <source>
        <dbReference type="Proteomes" id="UP000012043"/>
    </source>
</evidence>
<feature type="transmembrane region" description="Helical" evidence="1">
    <location>
        <begin position="184"/>
        <end position="205"/>
    </location>
</feature>
<dbReference type="AlphaFoldDB" id="J1QIL9"/>
<dbReference type="InterPro" id="IPR021737">
    <property type="entry name" value="Phage_phiKZ_Orf197"/>
</dbReference>